<dbReference type="Proteomes" id="UP001379533">
    <property type="component" value="Chromosome"/>
</dbReference>
<evidence type="ECO:0000313" key="4">
    <source>
        <dbReference type="Proteomes" id="UP001379533"/>
    </source>
</evidence>
<dbReference type="RefSeq" id="WP_394850821.1">
    <property type="nucleotide sequence ID" value="NZ_CP089982.1"/>
</dbReference>
<feature type="chain" id="PRO_5045428021" description="Phosphoesterase" evidence="2">
    <location>
        <begin position="20"/>
        <end position="596"/>
    </location>
</feature>
<feature type="signal peptide" evidence="2">
    <location>
        <begin position="1"/>
        <end position="19"/>
    </location>
</feature>
<dbReference type="InterPro" id="IPR007312">
    <property type="entry name" value="Phosphoesterase"/>
</dbReference>
<evidence type="ECO:0000256" key="1">
    <source>
        <dbReference type="ARBA" id="ARBA00022801"/>
    </source>
</evidence>
<evidence type="ECO:0000313" key="3">
    <source>
        <dbReference type="EMBL" id="WXB00179.1"/>
    </source>
</evidence>
<keyword evidence="4" id="KW-1185">Reference proteome</keyword>
<dbReference type="InterPro" id="IPR017850">
    <property type="entry name" value="Alkaline_phosphatase_core_sf"/>
</dbReference>
<name>A0ABZ2KS97_9BACT</name>
<dbReference type="Gene3D" id="3.40.720.10">
    <property type="entry name" value="Alkaline Phosphatase, subunit A"/>
    <property type="match status" value="1"/>
</dbReference>
<evidence type="ECO:0008006" key="5">
    <source>
        <dbReference type="Google" id="ProtNLM"/>
    </source>
</evidence>
<reference evidence="3 4" key="1">
    <citation type="submission" date="2021-12" db="EMBL/GenBank/DDBJ databases">
        <title>Discovery of the Pendulisporaceae a myxobacterial family with distinct sporulation behavior and unique specialized metabolism.</title>
        <authorList>
            <person name="Garcia R."/>
            <person name="Popoff A."/>
            <person name="Bader C.D."/>
            <person name="Loehr J."/>
            <person name="Walesch S."/>
            <person name="Walt C."/>
            <person name="Boldt J."/>
            <person name="Bunk B."/>
            <person name="Haeckl F.J.F.P.J."/>
            <person name="Gunesch A.P."/>
            <person name="Birkelbach J."/>
            <person name="Nuebel U."/>
            <person name="Pietschmann T."/>
            <person name="Bach T."/>
            <person name="Mueller R."/>
        </authorList>
    </citation>
    <scope>NUCLEOTIDE SEQUENCE [LARGE SCALE GENOMIC DNA]</scope>
    <source>
        <strain evidence="3 4">MSr12523</strain>
    </source>
</reference>
<dbReference type="PANTHER" id="PTHR31956:SF8">
    <property type="entry name" value="ACID PHOSPHATASE PHOA (AFU_ORTHOLOGUE AFUA_1G03570)"/>
    <property type="match status" value="1"/>
</dbReference>
<sequence>MIPLASLSNAAAAAPATNAAALTTTPNSVLCAGQTQYAKGQSFSVSYATTRVASKNWIGIYADDGRGPGSVNALVWAYAPKASGAVTLSTSSLAPGHYVAYYLYNDGYTSLSNPARFDVTSGPATGSPNLIVNGDAECANASASGYDGAVLPGWQVSGLTAVVGYDVGRGFPSPSTAGPAIRGHQFFSGGPIGDSTLTQTINVSAAAAQIDGGAVTYDLSGWLGGYANETSWTVVTISFNGANGASLGTGTIGPVSASDRGNTTALQERVSHGNVPAGTRSIGVKVEFLGETLRNLANQYNDAYADNLSLTLSTPLPAPAVPPPVAATVPAFDHVFFVILENRRYDEVIGSRSNAPYLNGLASNNVALARSYGLIHPSDPNYMAVAGGSTFGHQDNPMPDGIGTIGSPHIGDLVEAAGKKWRGYIEDMGTPCNLVKNGNYDPDNLPFLFFQNIGGADRTRCNEHIRPITQLWTDLQSATTTPNFVWFEPNSCNSMHNCSTQTGDAWFQANLPKILTSPAWTQQRSLMIITFDEDDNVSGQAIPTIVLASPGITKTGFQSNVRYTHYSMLRTMEIGLGLPNMTQNDQFAIPLNDIWR</sequence>
<dbReference type="PANTHER" id="PTHR31956">
    <property type="entry name" value="NON-SPECIFIC PHOSPHOLIPASE C4-RELATED"/>
    <property type="match status" value="1"/>
</dbReference>
<protein>
    <recommendedName>
        <fullName evidence="5">Phosphoesterase</fullName>
    </recommendedName>
</protein>
<accession>A0ABZ2KS97</accession>
<keyword evidence="1" id="KW-0378">Hydrolase</keyword>
<keyword evidence="2" id="KW-0732">Signal</keyword>
<proteinExistence type="predicted"/>
<dbReference type="Pfam" id="PF04185">
    <property type="entry name" value="Phosphoesterase"/>
    <property type="match status" value="1"/>
</dbReference>
<organism evidence="3 4">
    <name type="scientific">Pendulispora brunnea</name>
    <dbReference type="NCBI Taxonomy" id="2905690"/>
    <lineage>
        <taxon>Bacteria</taxon>
        <taxon>Pseudomonadati</taxon>
        <taxon>Myxococcota</taxon>
        <taxon>Myxococcia</taxon>
        <taxon>Myxococcales</taxon>
        <taxon>Sorangiineae</taxon>
        <taxon>Pendulisporaceae</taxon>
        <taxon>Pendulispora</taxon>
    </lineage>
</organism>
<dbReference type="EMBL" id="CP089982">
    <property type="protein sequence ID" value="WXB00179.1"/>
    <property type="molecule type" value="Genomic_DNA"/>
</dbReference>
<gene>
    <name evidence="3" type="ORF">LZC95_25610</name>
</gene>
<evidence type="ECO:0000256" key="2">
    <source>
        <dbReference type="SAM" id="SignalP"/>
    </source>
</evidence>